<dbReference type="GO" id="GO:0000727">
    <property type="term" value="P:double-strand break repair via break-induced replication"/>
    <property type="evidence" value="ECO:0007669"/>
    <property type="project" value="TreeGrafter"/>
</dbReference>
<protein>
    <recommendedName>
        <fullName evidence="3">DNA helicase</fullName>
        <ecNumber evidence="3">3.6.4.12</ecNumber>
    </recommendedName>
</protein>
<evidence type="ECO:0000259" key="12">
    <source>
        <dbReference type="Pfam" id="PF14551"/>
    </source>
</evidence>
<accession>A0A0C9QPN2</accession>
<feature type="compositionally biased region" description="Polar residues" evidence="11">
    <location>
        <begin position="20"/>
        <end position="39"/>
    </location>
</feature>
<keyword evidence="5" id="KW-0547">Nucleotide-binding</keyword>
<keyword evidence="7" id="KW-0347">Helicase</keyword>
<evidence type="ECO:0000256" key="4">
    <source>
        <dbReference type="ARBA" id="ARBA00022705"/>
    </source>
</evidence>
<dbReference type="GO" id="GO:1902975">
    <property type="term" value="P:mitotic DNA replication initiation"/>
    <property type="evidence" value="ECO:0007669"/>
    <property type="project" value="TreeGrafter"/>
</dbReference>
<evidence type="ECO:0000256" key="10">
    <source>
        <dbReference type="ARBA" id="ARBA00023242"/>
    </source>
</evidence>
<feature type="compositionally biased region" description="Polar residues" evidence="11">
    <location>
        <begin position="47"/>
        <end position="63"/>
    </location>
</feature>
<evidence type="ECO:0000256" key="7">
    <source>
        <dbReference type="ARBA" id="ARBA00022806"/>
    </source>
</evidence>
<dbReference type="Pfam" id="PF14551">
    <property type="entry name" value="MCM_N"/>
    <property type="match status" value="1"/>
</dbReference>
<feature type="domain" description="MCM N-terminal" evidence="12">
    <location>
        <begin position="189"/>
        <end position="291"/>
    </location>
</feature>
<feature type="domain" description="MCM OB" evidence="13">
    <location>
        <begin position="297"/>
        <end position="356"/>
    </location>
</feature>
<evidence type="ECO:0000256" key="3">
    <source>
        <dbReference type="ARBA" id="ARBA00012551"/>
    </source>
</evidence>
<dbReference type="EMBL" id="GBYB01002637">
    <property type="protein sequence ID" value="JAG72404.1"/>
    <property type="molecule type" value="Transcribed_RNA"/>
</dbReference>
<dbReference type="InterPro" id="IPR031327">
    <property type="entry name" value="MCM"/>
</dbReference>
<dbReference type="PANTHER" id="PTHR11630">
    <property type="entry name" value="DNA REPLICATION LICENSING FACTOR MCM FAMILY MEMBER"/>
    <property type="match status" value="1"/>
</dbReference>
<comment type="similarity">
    <text evidence="2">Belongs to the MCM family.</text>
</comment>
<dbReference type="FunFam" id="2.20.28.10:FF:000003">
    <property type="entry name" value="DNA helicase"/>
    <property type="match status" value="1"/>
</dbReference>
<name>A0A0C9QPN2_9HYME</name>
<keyword evidence="9" id="KW-0238">DNA-binding</keyword>
<dbReference type="Gene3D" id="2.20.28.10">
    <property type="match status" value="1"/>
</dbReference>
<dbReference type="GO" id="GO:0003697">
    <property type="term" value="F:single-stranded DNA binding"/>
    <property type="evidence" value="ECO:0007669"/>
    <property type="project" value="TreeGrafter"/>
</dbReference>
<dbReference type="AlphaFoldDB" id="A0A0C9QPN2"/>
<dbReference type="Pfam" id="PF17207">
    <property type="entry name" value="MCM_OB"/>
    <property type="match status" value="1"/>
</dbReference>
<evidence type="ECO:0000256" key="2">
    <source>
        <dbReference type="ARBA" id="ARBA00008010"/>
    </source>
</evidence>
<dbReference type="SUPFAM" id="SSF50249">
    <property type="entry name" value="Nucleic acid-binding proteins"/>
    <property type="match status" value="1"/>
</dbReference>
<keyword evidence="8" id="KW-0067">ATP-binding</keyword>
<dbReference type="Gene3D" id="3.30.1640.10">
    <property type="entry name" value="mini-chromosome maintenance (MCM) complex, chain A, domain 1"/>
    <property type="match status" value="1"/>
</dbReference>
<evidence type="ECO:0000256" key="6">
    <source>
        <dbReference type="ARBA" id="ARBA00022801"/>
    </source>
</evidence>
<dbReference type="InterPro" id="IPR012340">
    <property type="entry name" value="NA-bd_OB-fold"/>
</dbReference>
<dbReference type="EC" id="3.6.4.12" evidence="3"/>
<comment type="subcellular location">
    <subcellularLocation>
        <location evidence="1">Nucleus</location>
    </subcellularLocation>
</comment>
<evidence type="ECO:0000256" key="1">
    <source>
        <dbReference type="ARBA" id="ARBA00004123"/>
    </source>
</evidence>
<dbReference type="GO" id="GO:0016787">
    <property type="term" value="F:hydrolase activity"/>
    <property type="evidence" value="ECO:0007669"/>
    <property type="project" value="UniProtKB-KW"/>
</dbReference>
<evidence type="ECO:0000256" key="9">
    <source>
        <dbReference type="ARBA" id="ARBA00023125"/>
    </source>
</evidence>
<dbReference type="InterPro" id="IPR033762">
    <property type="entry name" value="MCM_OB"/>
</dbReference>
<gene>
    <name evidence="14" type="primary">dpa_1</name>
    <name evidence="14" type="ORF">g.10759</name>
</gene>
<proteinExistence type="inferred from homology"/>
<evidence type="ECO:0000256" key="11">
    <source>
        <dbReference type="SAM" id="MobiDB-lite"/>
    </source>
</evidence>
<dbReference type="GO" id="GO:0006271">
    <property type="term" value="P:DNA strand elongation involved in DNA replication"/>
    <property type="evidence" value="ECO:0007669"/>
    <property type="project" value="TreeGrafter"/>
</dbReference>
<feature type="compositionally biased region" description="Polar residues" evidence="11">
    <location>
        <begin position="70"/>
        <end position="79"/>
    </location>
</feature>
<organism evidence="14">
    <name type="scientific">Fopius arisanus</name>
    <dbReference type="NCBI Taxonomy" id="64838"/>
    <lineage>
        <taxon>Eukaryota</taxon>
        <taxon>Metazoa</taxon>
        <taxon>Ecdysozoa</taxon>
        <taxon>Arthropoda</taxon>
        <taxon>Hexapoda</taxon>
        <taxon>Insecta</taxon>
        <taxon>Pterygota</taxon>
        <taxon>Neoptera</taxon>
        <taxon>Endopterygota</taxon>
        <taxon>Hymenoptera</taxon>
        <taxon>Apocrita</taxon>
        <taxon>Ichneumonoidea</taxon>
        <taxon>Braconidae</taxon>
        <taxon>Opiinae</taxon>
        <taxon>Fopius</taxon>
    </lineage>
</organism>
<dbReference type="GO" id="GO:0042555">
    <property type="term" value="C:MCM complex"/>
    <property type="evidence" value="ECO:0007669"/>
    <property type="project" value="TreeGrafter"/>
</dbReference>
<feature type="region of interest" description="Disordered" evidence="11">
    <location>
        <begin position="1"/>
        <end position="95"/>
    </location>
</feature>
<evidence type="ECO:0000256" key="8">
    <source>
        <dbReference type="ARBA" id="ARBA00022840"/>
    </source>
</evidence>
<dbReference type="GO" id="GO:0005634">
    <property type="term" value="C:nucleus"/>
    <property type="evidence" value="ECO:0007669"/>
    <property type="project" value="UniProtKB-SubCell"/>
</dbReference>
<keyword evidence="6" id="KW-0378">Hydrolase</keyword>
<dbReference type="GO" id="GO:0005524">
    <property type="term" value="F:ATP binding"/>
    <property type="evidence" value="ECO:0007669"/>
    <property type="project" value="UniProtKB-KW"/>
</dbReference>
<keyword evidence="4" id="KW-0235">DNA replication</keyword>
<evidence type="ECO:0000256" key="5">
    <source>
        <dbReference type="ARBA" id="ARBA00022741"/>
    </source>
</evidence>
<reference evidence="14" key="1">
    <citation type="submission" date="2015-01" db="EMBL/GenBank/DDBJ databases">
        <title>Transcriptome Assembly of Fopius arisanus.</title>
        <authorList>
            <person name="Geib S."/>
        </authorList>
    </citation>
    <scope>NUCLEOTIDE SEQUENCE</scope>
</reference>
<keyword evidence="10" id="KW-0539">Nucleus</keyword>
<dbReference type="InterPro" id="IPR027925">
    <property type="entry name" value="MCM_N"/>
</dbReference>
<dbReference type="PANTHER" id="PTHR11630:SF66">
    <property type="entry name" value="DNA REPLICATION LICENSING FACTOR MCM4"/>
    <property type="match status" value="1"/>
</dbReference>
<evidence type="ECO:0000259" key="13">
    <source>
        <dbReference type="Pfam" id="PF17207"/>
    </source>
</evidence>
<dbReference type="GO" id="GO:0017116">
    <property type="term" value="F:single-stranded DNA helicase activity"/>
    <property type="evidence" value="ECO:0007669"/>
    <property type="project" value="TreeGrafter"/>
</dbReference>
<feature type="compositionally biased region" description="Pro residues" evidence="11">
    <location>
        <begin position="1"/>
        <end position="11"/>
    </location>
</feature>
<feature type="region of interest" description="Disordered" evidence="11">
    <location>
        <begin position="118"/>
        <end position="137"/>
    </location>
</feature>
<dbReference type="FunFam" id="3.30.1640.10:FF:000001">
    <property type="entry name" value="DNA helicase"/>
    <property type="match status" value="1"/>
</dbReference>
<sequence length="358" mass="39981">MSSPMKPPATPGVPDDDHVSNNGTPRRQPRTPSSKTPQGSAARETPSKQGLQKASASSLITTPQRRHGSQRVTQETVAASSEGPGSVPASSPNRILQTSPIVGMSDVDLSSPLNYGTPSSLGSIRTPRSGIRGTPVRQRPDIRTDKRIRQVNVTEPISEEVNGAKTSESESAGPQLVIWGTNVVVNRCKEQFKRFIERFIDRDPENDELTDDLNSEEPLYLQKLEEIHTLEEPYLNINCAHLESFDEQFYQQLICYPQEVIPTMDMAANEMFFEKFPAAVLEHQIQVRPFNVAKTKNMRMLNPEDIDQLITISGMVIRTSNVMPEMREAFFRCIVCAFSTMVEVDRGRISEPTVCTHR</sequence>
<evidence type="ECO:0000313" key="14">
    <source>
        <dbReference type="EMBL" id="JAG72404.1"/>
    </source>
</evidence>